<gene>
    <name evidence="4" type="ORF">SAMN02745121_00833</name>
</gene>
<dbReference type="PROSITE" id="PS51186">
    <property type="entry name" value="GNAT"/>
    <property type="match status" value="1"/>
</dbReference>
<dbReference type="Gene3D" id="3.40.630.30">
    <property type="match status" value="1"/>
</dbReference>
<dbReference type="Pfam" id="PF00583">
    <property type="entry name" value="Acetyltransf_1"/>
    <property type="match status" value="1"/>
</dbReference>
<dbReference type="EMBL" id="FOMX01000003">
    <property type="protein sequence ID" value="SFD63825.1"/>
    <property type="molecule type" value="Genomic_DNA"/>
</dbReference>
<reference evidence="5" key="1">
    <citation type="submission" date="2016-10" db="EMBL/GenBank/DDBJ databases">
        <authorList>
            <person name="Varghese N."/>
            <person name="Submissions S."/>
        </authorList>
    </citation>
    <scope>NUCLEOTIDE SEQUENCE [LARGE SCALE GENOMIC DNA]</scope>
    <source>
        <strain evidence="5">ATCC 25963</strain>
    </source>
</reference>
<dbReference type="PANTHER" id="PTHR43877">
    <property type="entry name" value="AMINOALKYLPHOSPHONATE N-ACETYLTRANSFERASE-RELATED-RELATED"/>
    <property type="match status" value="1"/>
</dbReference>
<dbReference type="RefSeq" id="WP_096329349.1">
    <property type="nucleotide sequence ID" value="NZ_FOMX01000003.1"/>
</dbReference>
<dbReference type="InterPro" id="IPR000182">
    <property type="entry name" value="GNAT_dom"/>
</dbReference>
<evidence type="ECO:0000313" key="5">
    <source>
        <dbReference type="Proteomes" id="UP000199400"/>
    </source>
</evidence>
<dbReference type="OrthoDB" id="9789605at2"/>
<keyword evidence="5" id="KW-1185">Reference proteome</keyword>
<dbReference type="GO" id="GO:0016747">
    <property type="term" value="F:acyltransferase activity, transferring groups other than amino-acyl groups"/>
    <property type="evidence" value="ECO:0007669"/>
    <property type="project" value="InterPro"/>
</dbReference>
<dbReference type="InterPro" id="IPR050832">
    <property type="entry name" value="Bact_Acetyltransf"/>
</dbReference>
<dbReference type="AlphaFoldDB" id="A0A1I1TZJ8"/>
<keyword evidence="2" id="KW-0012">Acyltransferase</keyword>
<evidence type="ECO:0000259" key="3">
    <source>
        <dbReference type="PROSITE" id="PS51186"/>
    </source>
</evidence>
<proteinExistence type="predicted"/>
<keyword evidence="1 4" id="KW-0808">Transferase</keyword>
<dbReference type="CDD" id="cd04301">
    <property type="entry name" value="NAT_SF"/>
    <property type="match status" value="1"/>
</dbReference>
<name>A0A1I1TZJ8_9BACT</name>
<organism evidence="4 5">
    <name type="scientific">Nannocystis exedens</name>
    <dbReference type="NCBI Taxonomy" id="54"/>
    <lineage>
        <taxon>Bacteria</taxon>
        <taxon>Pseudomonadati</taxon>
        <taxon>Myxococcota</taxon>
        <taxon>Polyangia</taxon>
        <taxon>Nannocystales</taxon>
        <taxon>Nannocystaceae</taxon>
        <taxon>Nannocystis</taxon>
    </lineage>
</organism>
<evidence type="ECO:0000313" key="4">
    <source>
        <dbReference type="EMBL" id="SFD63825.1"/>
    </source>
</evidence>
<dbReference type="InterPro" id="IPR016181">
    <property type="entry name" value="Acyl_CoA_acyltransferase"/>
</dbReference>
<protein>
    <submittedName>
        <fullName evidence="4">Acetyltransferase, GNAT family</fullName>
    </submittedName>
</protein>
<evidence type="ECO:0000256" key="1">
    <source>
        <dbReference type="ARBA" id="ARBA00022679"/>
    </source>
</evidence>
<evidence type="ECO:0000256" key="2">
    <source>
        <dbReference type="ARBA" id="ARBA00023315"/>
    </source>
</evidence>
<accession>A0A1I1TZJ8</accession>
<feature type="domain" description="N-acetyltransferase" evidence="3">
    <location>
        <begin position="3"/>
        <end position="178"/>
    </location>
</feature>
<sequence>MSPTLRLATLADAPALRELIATSARQLQRGDYSSAQIEAALRSAYGVDTQLIADATYFVAEAAGRPVACGGWSFRRTLFGGDDQPGRQADRLDPAREAARIRAFFVDPAWARQGLGRAILRRCEDEARAAGFVAAELMATLPGVRLYAALGYQAAAPQEIPLQGGLTITFVPMRKAPLG</sequence>
<dbReference type="PANTHER" id="PTHR43877:SF1">
    <property type="entry name" value="ACETYLTRANSFERASE"/>
    <property type="match status" value="1"/>
</dbReference>
<dbReference type="SUPFAM" id="SSF55729">
    <property type="entry name" value="Acyl-CoA N-acyltransferases (Nat)"/>
    <property type="match status" value="1"/>
</dbReference>
<dbReference type="STRING" id="54.SAMN02745121_00833"/>
<dbReference type="Proteomes" id="UP000199400">
    <property type="component" value="Unassembled WGS sequence"/>
</dbReference>